<dbReference type="AlphaFoldDB" id="A0A7X0C6K6"/>
<comment type="caution">
    <text evidence="7">The sequence shown here is derived from an EMBL/GenBank/DDBJ whole genome shotgun (WGS) entry which is preliminary data.</text>
</comment>
<proteinExistence type="inferred from homology"/>
<reference evidence="7 8" key="1">
    <citation type="submission" date="2020-08" db="EMBL/GenBank/DDBJ databases">
        <title>Sequencing the genomes of 1000 actinobacteria strains.</title>
        <authorList>
            <person name="Klenk H.-P."/>
        </authorList>
    </citation>
    <scope>NUCLEOTIDE SEQUENCE [LARGE SCALE GENOMIC DNA]</scope>
    <source>
        <strain evidence="7 8">DSM 45913</strain>
    </source>
</reference>
<evidence type="ECO:0000256" key="1">
    <source>
        <dbReference type="ARBA" id="ARBA00001946"/>
    </source>
</evidence>
<protein>
    <submittedName>
        <fullName evidence="7">8-oxo-dGTP pyrophosphatase MutT (NUDIX family)</fullName>
    </submittedName>
</protein>
<evidence type="ECO:0000256" key="2">
    <source>
        <dbReference type="ARBA" id="ARBA00005582"/>
    </source>
</evidence>
<comment type="similarity">
    <text evidence="2 5">Belongs to the Nudix hydrolase family.</text>
</comment>
<dbReference type="PRINTS" id="PR00502">
    <property type="entry name" value="NUDIXFAMILY"/>
</dbReference>
<dbReference type="Gene3D" id="3.90.79.10">
    <property type="entry name" value="Nucleoside Triphosphate Pyrophosphohydrolase"/>
    <property type="match status" value="1"/>
</dbReference>
<dbReference type="PANTHER" id="PTHR43046">
    <property type="entry name" value="GDP-MANNOSE MANNOSYL HYDROLASE"/>
    <property type="match status" value="1"/>
</dbReference>
<evidence type="ECO:0000313" key="8">
    <source>
        <dbReference type="Proteomes" id="UP000583800"/>
    </source>
</evidence>
<comment type="cofactor">
    <cofactor evidence="1">
        <name>Mg(2+)</name>
        <dbReference type="ChEBI" id="CHEBI:18420"/>
    </cofactor>
</comment>
<keyword evidence="4" id="KW-0460">Magnesium</keyword>
<name>A0A7X0C6K6_9ACTN</name>
<dbReference type="InterPro" id="IPR020476">
    <property type="entry name" value="Nudix_hydrolase"/>
</dbReference>
<dbReference type="InterPro" id="IPR015797">
    <property type="entry name" value="NUDIX_hydrolase-like_dom_sf"/>
</dbReference>
<dbReference type="PANTHER" id="PTHR43046:SF12">
    <property type="entry name" value="GDP-MANNOSE MANNOSYL HYDROLASE"/>
    <property type="match status" value="1"/>
</dbReference>
<evidence type="ECO:0000256" key="3">
    <source>
        <dbReference type="ARBA" id="ARBA00022801"/>
    </source>
</evidence>
<gene>
    <name evidence="7" type="ORF">FHU36_005995</name>
</gene>
<dbReference type="Pfam" id="PF00293">
    <property type="entry name" value="NUDIX"/>
    <property type="match status" value="1"/>
</dbReference>
<dbReference type="PROSITE" id="PS51462">
    <property type="entry name" value="NUDIX"/>
    <property type="match status" value="1"/>
</dbReference>
<dbReference type="Proteomes" id="UP000583800">
    <property type="component" value="Unassembled WGS sequence"/>
</dbReference>
<evidence type="ECO:0000313" key="7">
    <source>
        <dbReference type="EMBL" id="MBB6349450.1"/>
    </source>
</evidence>
<dbReference type="PROSITE" id="PS00893">
    <property type="entry name" value="NUDIX_BOX"/>
    <property type="match status" value="1"/>
</dbReference>
<dbReference type="InterPro" id="IPR000086">
    <property type="entry name" value="NUDIX_hydrolase_dom"/>
</dbReference>
<keyword evidence="8" id="KW-1185">Reference proteome</keyword>
<dbReference type="SUPFAM" id="SSF55811">
    <property type="entry name" value="Nudix"/>
    <property type="match status" value="1"/>
</dbReference>
<feature type="domain" description="Nudix hydrolase" evidence="6">
    <location>
        <begin position="21"/>
        <end position="150"/>
    </location>
</feature>
<organism evidence="7 8">
    <name type="scientific">Nonomuraea muscovyensis</name>
    <dbReference type="NCBI Taxonomy" id="1124761"/>
    <lineage>
        <taxon>Bacteria</taxon>
        <taxon>Bacillati</taxon>
        <taxon>Actinomycetota</taxon>
        <taxon>Actinomycetes</taxon>
        <taxon>Streptosporangiales</taxon>
        <taxon>Streptosporangiaceae</taxon>
        <taxon>Nonomuraea</taxon>
    </lineage>
</organism>
<dbReference type="GO" id="GO:0016787">
    <property type="term" value="F:hydrolase activity"/>
    <property type="evidence" value="ECO:0007669"/>
    <property type="project" value="UniProtKB-KW"/>
</dbReference>
<dbReference type="CDD" id="cd18876">
    <property type="entry name" value="NUDIX_Hydrolase"/>
    <property type="match status" value="1"/>
</dbReference>
<dbReference type="InterPro" id="IPR020084">
    <property type="entry name" value="NUDIX_hydrolase_CS"/>
</dbReference>
<dbReference type="EMBL" id="JACHJB010000002">
    <property type="protein sequence ID" value="MBB6349450.1"/>
    <property type="molecule type" value="Genomic_DNA"/>
</dbReference>
<keyword evidence="3 5" id="KW-0378">Hydrolase</keyword>
<dbReference type="RefSeq" id="WP_312891907.1">
    <property type="nucleotide sequence ID" value="NZ_JACHJB010000002.1"/>
</dbReference>
<accession>A0A7X0C6K6</accession>
<evidence type="ECO:0000259" key="6">
    <source>
        <dbReference type="PROSITE" id="PS51462"/>
    </source>
</evidence>
<evidence type="ECO:0000256" key="5">
    <source>
        <dbReference type="RuleBase" id="RU003476"/>
    </source>
</evidence>
<evidence type="ECO:0000256" key="4">
    <source>
        <dbReference type="ARBA" id="ARBA00022842"/>
    </source>
</evidence>
<sequence>MSEAKSRKVRRVSNHDTPPFTRARAAAGALFCDAEGRVLLVQPVYKRQREIPGGIVEPGETPYQACVREVREELGIEPPIGRLLVADWAPRPDEGDKILFVFDGGEIDGALLKQIKFADNELSAYGFYPADELDDLLIERLARRVKAAVTARELGETVYLEHGRAVVPE</sequence>